<dbReference type="Pfam" id="PF02661">
    <property type="entry name" value="Fic"/>
    <property type="match status" value="1"/>
</dbReference>
<dbReference type="EMBL" id="CP026924">
    <property type="protein sequence ID" value="AVH40335.1"/>
    <property type="molecule type" value="Genomic_DNA"/>
</dbReference>
<dbReference type="PROSITE" id="PS51459">
    <property type="entry name" value="FIDO"/>
    <property type="match status" value="1"/>
</dbReference>
<evidence type="ECO:0000313" key="3">
    <source>
        <dbReference type="Proteomes" id="UP000237717"/>
    </source>
</evidence>
<accession>A0A2L2L7J9</accession>
<gene>
    <name evidence="2" type="ORF">At1D1609_02790</name>
</gene>
<dbReference type="SUPFAM" id="SSF140931">
    <property type="entry name" value="Fic-like"/>
    <property type="match status" value="1"/>
</dbReference>
<name>A0A2L2L7J9_AGRTU</name>
<reference evidence="2 3" key="1">
    <citation type="submission" date="2018-02" db="EMBL/GenBank/DDBJ databases">
        <title>Complete genome sequence of Agrobacterium tumefaciens 1D1609.</title>
        <authorList>
            <person name="Cho S.-T."/>
            <person name="Haryono M."/>
            <person name="Chang H.-H."/>
            <person name="Santos M.N."/>
            <person name="Lai E.-M."/>
            <person name="Kuo C.-H."/>
        </authorList>
    </citation>
    <scope>NUCLEOTIDE SEQUENCE [LARGE SCALE GENOMIC DNA]</scope>
    <source>
        <strain evidence="2 3">1D1609</strain>
    </source>
</reference>
<proteinExistence type="predicted"/>
<protein>
    <recommendedName>
        <fullName evidence="1">Fido domain-containing protein</fullName>
    </recommendedName>
</protein>
<organism evidence="2 3">
    <name type="scientific">Agrobacterium tumefaciens</name>
    <dbReference type="NCBI Taxonomy" id="358"/>
    <lineage>
        <taxon>Bacteria</taxon>
        <taxon>Pseudomonadati</taxon>
        <taxon>Pseudomonadota</taxon>
        <taxon>Alphaproteobacteria</taxon>
        <taxon>Hyphomicrobiales</taxon>
        <taxon>Rhizobiaceae</taxon>
        <taxon>Rhizobium/Agrobacterium group</taxon>
        <taxon>Agrobacterium</taxon>
        <taxon>Agrobacterium tumefaciens complex</taxon>
    </lineage>
</organism>
<feature type="domain" description="Fido" evidence="1">
    <location>
        <begin position="40"/>
        <end position="212"/>
    </location>
</feature>
<dbReference type="InterPro" id="IPR036597">
    <property type="entry name" value="Fido-like_dom_sf"/>
</dbReference>
<dbReference type="AlphaFoldDB" id="A0A2L2L7J9"/>
<dbReference type="Proteomes" id="UP000237717">
    <property type="component" value="Chromosome I"/>
</dbReference>
<evidence type="ECO:0000313" key="2">
    <source>
        <dbReference type="EMBL" id="AVH40335.1"/>
    </source>
</evidence>
<evidence type="ECO:0000259" key="1">
    <source>
        <dbReference type="PROSITE" id="PS51459"/>
    </source>
</evidence>
<sequence>MTAPPPLWQAHTAPSYDSTMTTRCTALLAEIGADPKRRQAIFSDPRDLHRELFASFAPPNHGEYAGAYRGTAGTSLANRRISADSQMEPGNQYEFCLPGEVPARMDQLLQQTRELIGDESTDDFGKLIALTYTFCWFGKIHPFLDGNGHVQRAIFAAMATEFGYPLSARFAIHPRPYDRLLASALEIFTRAPIGGENGELGLVAEYLAFFLDGPFNAPRKHVGTVSPYA</sequence>
<dbReference type="Gene3D" id="1.10.3290.10">
    <property type="entry name" value="Fido-like domain"/>
    <property type="match status" value="1"/>
</dbReference>
<dbReference type="RefSeq" id="WP_104679230.1">
    <property type="nucleotide sequence ID" value="NZ_CP026924.1"/>
</dbReference>
<dbReference type="InterPro" id="IPR003812">
    <property type="entry name" value="Fido"/>
</dbReference>